<evidence type="ECO:0000256" key="4">
    <source>
        <dbReference type="ARBA" id="ARBA00023284"/>
    </source>
</evidence>
<evidence type="ECO:0000256" key="1">
    <source>
        <dbReference type="ARBA" id="ARBA00004196"/>
    </source>
</evidence>
<dbReference type="InterPro" id="IPR013766">
    <property type="entry name" value="Thioredoxin_domain"/>
</dbReference>
<accession>A0ABU3U9K3</accession>
<dbReference type="SUPFAM" id="SSF52833">
    <property type="entry name" value="Thioredoxin-like"/>
    <property type="match status" value="1"/>
</dbReference>
<reference evidence="6 7" key="1">
    <citation type="submission" date="2023-10" db="EMBL/GenBank/DDBJ databases">
        <title>Marimonas sp. nov. isolated from tidal mud flat.</title>
        <authorList>
            <person name="Jaincy N.J."/>
            <person name="Srinivasan S."/>
            <person name="Lee S.-S."/>
        </authorList>
    </citation>
    <scope>NUCLEOTIDE SEQUENCE [LARGE SCALE GENOMIC DNA]</scope>
    <source>
        <strain evidence="6 7">MJ-SS3</strain>
    </source>
</reference>
<name>A0ABU3U9K3_9FLAO</name>
<evidence type="ECO:0000313" key="6">
    <source>
        <dbReference type="EMBL" id="MDU8886755.1"/>
    </source>
</evidence>
<dbReference type="InterPro" id="IPR000866">
    <property type="entry name" value="AhpC/TSA"/>
</dbReference>
<keyword evidence="4" id="KW-0676">Redox-active center</keyword>
<dbReference type="RefSeq" id="WP_316662852.1">
    <property type="nucleotide sequence ID" value="NZ_JAWHTF010000006.1"/>
</dbReference>
<dbReference type="Gene3D" id="3.40.30.10">
    <property type="entry name" value="Glutaredoxin"/>
    <property type="match status" value="1"/>
</dbReference>
<keyword evidence="2" id="KW-0201">Cytochrome c-type biogenesis</keyword>
<dbReference type="PANTHER" id="PTHR42852:SF6">
    <property type="entry name" value="THIOL:DISULFIDE INTERCHANGE PROTEIN DSBE"/>
    <property type="match status" value="1"/>
</dbReference>
<feature type="domain" description="Thioredoxin" evidence="5">
    <location>
        <begin position="304"/>
        <end position="444"/>
    </location>
</feature>
<comment type="subcellular location">
    <subcellularLocation>
        <location evidence="1">Cell envelope</location>
    </subcellularLocation>
</comment>
<dbReference type="Pfam" id="PF00578">
    <property type="entry name" value="AhpC-TSA"/>
    <property type="match status" value="1"/>
</dbReference>
<keyword evidence="7" id="KW-1185">Reference proteome</keyword>
<dbReference type="EMBL" id="JAWHTF010000006">
    <property type="protein sequence ID" value="MDU8886755.1"/>
    <property type="molecule type" value="Genomic_DNA"/>
</dbReference>
<evidence type="ECO:0000259" key="5">
    <source>
        <dbReference type="PROSITE" id="PS51352"/>
    </source>
</evidence>
<organism evidence="6 7">
    <name type="scientific">Gilvirhabdus luticola</name>
    <dbReference type="NCBI Taxonomy" id="3079858"/>
    <lineage>
        <taxon>Bacteria</taxon>
        <taxon>Pseudomonadati</taxon>
        <taxon>Bacteroidota</taxon>
        <taxon>Flavobacteriia</taxon>
        <taxon>Flavobacteriales</taxon>
        <taxon>Flavobacteriaceae</taxon>
        <taxon>Gilvirhabdus</taxon>
    </lineage>
</organism>
<dbReference type="Proteomes" id="UP001268651">
    <property type="component" value="Unassembled WGS sequence"/>
</dbReference>
<comment type="caution">
    <text evidence="6">The sequence shown here is derived from an EMBL/GenBank/DDBJ whole genome shotgun (WGS) entry which is preliminary data.</text>
</comment>
<gene>
    <name evidence="6" type="ORF">RXV94_11335</name>
</gene>
<proteinExistence type="predicted"/>
<protein>
    <submittedName>
        <fullName evidence="6">Redoxin domain-containing protein</fullName>
    </submittedName>
</protein>
<dbReference type="PANTHER" id="PTHR42852">
    <property type="entry name" value="THIOL:DISULFIDE INTERCHANGE PROTEIN DSBE"/>
    <property type="match status" value="1"/>
</dbReference>
<dbReference type="PROSITE" id="PS51352">
    <property type="entry name" value="THIOREDOXIN_2"/>
    <property type="match status" value="1"/>
</dbReference>
<evidence type="ECO:0000256" key="2">
    <source>
        <dbReference type="ARBA" id="ARBA00022748"/>
    </source>
</evidence>
<keyword evidence="3" id="KW-1015">Disulfide bond</keyword>
<sequence length="444" mass="51078">MFKKIVLFAVLMPVWMFCQHSIKGNISPNIGYKNAIIYKISPAQLHYITHAPIDEKGSFNIVLDSTASSGMYKLVYAIPEEEYNFDIIYNAKEDVEFKFNTETGISYQKSIENQLVTSYTISMSLISQDIGNYFVEDSNDTLVLKDIFKNQRKTQSKFETDAKGTIAYHFIKANKPYIPKKYETYDEYINNLKIHFFDHVNFNDTILQSSNFLIERTLNYVFGITTEDKDEASNYITNIDEVNKALKSAKPIIKQKILEVLWQQMADAGYDSVANHISDKYLGQIAKQLNNTELLNRMALFKSLSIGNKAPDFTLRIKQGEEFVSKQLSEIDLAENYIVLFWSSMCSHCLDEIPQLQSHVKKLPKGKIKVIAIGLEDVAENWKKEAIKYPEFLHVLGLNKWENKIAKSYNVKATPTYFLLNKDKKIIAKPFDFEVLEATLSVKL</sequence>
<dbReference type="InterPro" id="IPR050553">
    <property type="entry name" value="Thioredoxin_ResA/DsbE_sf"/>
</dbReference>
<dbReference type="CDD" id="cd02966">
    <property type="entry name" value="TlpA_like_family"/>
    <property type="match status" value="1"/>
</dbReference>
<evidence type="ECO:0000256" key="3">
    <source>
        <dbReference type="ARBA" id="ARBA00023157"/>
    </source>
</evidence>
<evidence type="ECO:0000313" key="7">
    <source>
        <dbReference type="Proteomes" id="UP001268651"/>
    </source>
</evidence>
<dbReference type="InterPro" id="IPR036249">
    <property type="entry name" value="Thioredoxin-like_sf"/>
</dbReference>